<evidence type="ECO:0000259" key="5">
    <source>
        <dbReference type="Pfam" id="PF00195"/>
    </source>
</evidence>
<feature type="active site" description="Acyl-thioester intermediate" evidence="4">
    <location>
        <position position="158"/>
    </location>
</feature>
<dbReference type="GO" id="GO:0016747">
    <property type="term" value="F:acyltransferase activity, transferring groups other than amino-acyl groups"/>
    <property type="evidence" value="ECO:0007669"/>
    <property type="project" value="InterPro"/>
</dbReference>
<evidence type="ECO:0000256" key="4">
    <source>
        <dbReference type="PIRSR" id="PIRSR000451-1"/>
    </source>
</evidence>
<dbReference type="CDD" id="cd00831">
    <property type="entry name" value="CHS_like"/>
    <property type="match status" value="1"/>
</dbReference>
<evidence type="ECO:0000256" key="2">
    <source>
        <dbReference type="ARBA" id="ARBA00022679"/>
    </source>
</evidence>
<reference evidence="7 8" key="1">
    <citation type="submission" date="2019-06" db="EMBL/GenBank/DDBJ databases">
        <title>Genomic Encyclopedia of Type Strains, Phase IV (KMG-V): Genome sequencing to study the core and pangenomes of soil and plant-associated prokaryotes.</title>
        <authorList>
            <person name="Whitman W."/>
        </authorList>
    </citation>
    <scope>NUCLEOTIDE SEQUENCE [LARGE SCALE GENOMIC DNA]</scope>
    <source>
        <strain evidence="7 8">BR 11865</strain>
    </source>
</reference>
<name>A0A560GA01_9PROT</name>
<dbReference type="Pfam" id="PF02797">
    <property type="entry name" value="Chal_sti_synt_C"/>
    <property type="match status" value="1"/>
</dbReference>
<proteinExistence type="inferred from homology"/>
<keyword evidence="3" id="KW-0012">Acyltransferase</keyword>
<organism evidence="7 8">
    <name type="scientific">Nitrospirillum amazonense</name>
    <dbReference type="NCBI Taxonomy" id="28077"/>
    <lineage>
        <taxon>Bacteria</taxon>
        <taxon>Pseudomonadati</taxon>
        <taxon>Pseudomonadota</taxon>
        <taxon>Alphaproteobacteria</taxon>
        <taxon>Rhodospirillales</taxon>
        <taxon>Azospirillaceae</taxon>
        <taxon>Nitrospirillum</taxon>
    </lineage>
</organism>
<dbReference type="PANTHER" id="PTHR11877:SF99">
    <property type="entry name" value="1,3,6,8-TETRAHYDROXYNAPHTHALENE SYNTHASE"/>
    <property type="match status" value="1"/>
</dbReference>
<keyword evidence="8" id="KW-1185">Reference proteome</keyword>
<dbReference type="EMBL" id="VITO01000002">
    <property type="protein sequence ID" value="TWB30738.1"/>
    <property type="molecule type" value="Genomic_DNA"/>
</dbReference>
<protein>
    <submittedName>
        <fullName evidence="7">Alkylresorcinol/alkylpyrone synthase</fullName>
    </submittedName>
</protein>
<accession>A0A560GA01</accession>
<dbReference type="RefSeq" id="WP_246138482.1">
    <property type="nucleotide sequence ID" value="NZ_JAYNFR010000012.1"/>
</dbReference>
<evidence type="ECO:0000313" key="8">
    <source>
        <dbReference type="Proteomes" id="UP000316545"/>
    </source>
</evidence>
<evidence type="ECO:0000256" key="1">
    <source>
        <dbReference type="ARBA" id="ARBA00005531"/>
    </source>
</evidence>
<dbReference type="SUPFAM" id="SSF53901">
    <property type="entry name" value="Thiolase-like"/>
    <property type="match status" value="2"/>
</dbReference>
<dbReference type="Gene3D" id="3.40.47.10">
    <property type="match status" value="2"/>
</dbReference>
<sequence length="367" mass="38733">MTMASAAPTSNTPLSAPPAPARLLSIATALPPYRLTQEQALAGARQVFAHRLRDFDRLAPVFTHAGIEGRASCVPLEWYLEPHGWAERNALYLEHAVDVLARAATQALDQAGLKPTDVDAIVAVSSTGIATPSLDALIMQRLGMRPDVERMPLFGLGCAGGVLGLARAATWATARPGANVLLLVVELCALSFRRGDLSKANVIATALFGDGGAAAILRAGPREPDDAPAFLASAEHRWPDSLGIMGWQVEDDGMGVIFAQSIPTLVREKLPEVVAGFLDRQRMTLSDLAGTICHPGGTKVLDALEEVLAPATDGLAEARDVLRQHGNMSAATVLFVLERRVGQGARGLHLLSALGPGFIAALGLMRF</sequence>
<dbReference type="InterPro" id="IPR016039">
    <property type="entry name" value="Thiolase-like"/>
</dbReference>
<feature type="domain" description="Chalcone/stilbene synthase C-terminal" evidence="6">
    <location>
        <begin position="238"/>
        <end position="339"/>
    </location>
</feature>
<comment type="similarity">
    <text evidence="1">Belongs to the thiolase-like superfamily. Chalcone/stilbene synthases family.</text>
</comment>
<dbReference type="PIRSF" id="PIRSF000451">
    <property type="entry name" value="PKS_III"/>
    <property type="match status" value="1"/>
</dbReference>
<dbReference type="InterPro" id="IPR012328">
    <property type="entry name" value="Chalcone/stilbene_synt_C"/>
</dbReference>
<comment type="caution">
    <text evidence="7">The sequence shown here is derived from an EMBL/GenBank/DDBJ whole genome shotgun (WGS) entry which is preliminary data.</text>
</comment>
<evidence type="ECO:0000256" key="3">
    <source>
        <dbReference type="ARBA" id="ARBA00023315"/>
    </source>
</evidence>
<dbReference type="InterPro" id="IPR011141">
    <property type="entry name" value="Polyketide_synthase_type-III"/>
</dbReference>
<dbReference type="GO" id="GO:0030639">
    <property type="term" value="P:polyketide biosynthetic process"/>
    <property type="evidence" value="ECO:0007669"/>
    <property type="project" value="TreeGrafter"/>
</dbReference>
<keyword evidence="2" id="KW-0808">Transferase</keyword>
<dbReference type="InterPro" id="IPR001099">
    <property type="entry name" value="Chalcone/stilbene_synt_N"/>
</dbReference>
<dbReference type="Pfam" id="PF00195">
    <property type="entry name" value="Chal_sti_synt_N"/>
    <property type="match status" value="1"/>
</dbReference>
<gene>
    <name evidence="7" type="ORF">FBZ88_102303</name>
</gene>
<evidence type="ECO:0000259" key="6">
    <source>
        <dbReference type="Pfam" id="PF02797"/>
    </source>
</evidence>
<dbReference type="PANTHER" id="PTHR11877">
    <property type="entry name" value="HYDROXYMETHYLGLUTARYL-COA SYNTHASE"/>
    <property type="match status" value="1"/>
</dbReference>
<dbReference type="AlphaFoldDB" id="A0A560GA01"/>
<evidence type="ECO:0000313" key="7">
    <source>
        <dbReference type="EMBL" id="TWB30738.1"/>
    </source>
</evidence>
<feature type="domain" description="Chalcone/stilbene synthase N-terminal" evidence="5">
    <location>
        <begin position="87"/>
        <end position="221"/>
    </location>
</feature>
<dbReference type="Proteomes" id="UP000316545">
    <property type="component" value="Unassembled WGS sequence"/>
</dbReference>